<sequence>MPEAAFQGDSSRFRNWALRDAKTVAPFYGANLPDDFANTPPQRLEETDAGNRLRKRLGHYLSGTFYFEGEWYWGLDRLFHLENRLISSGLSWDPDSICVPRPEAESATGVVASYITLEYFPSLRSPYSAISYDRTIDLAKRSGVTLKLRPVMPMMMRGVPAPRAKQFYIMTDAKREADYLGIPFGNIVDPFGEPVKRAFALFPYMQEIGRDVEYCSNFLRAAWAEGINITTDAGLKSVVTESGGNWKEAMKRNDDWQSLLDNNVTDMLNEGLWGVPSFRVSGVSEEAF</sequence>
<gene>
    <name evidence="2" type="ORF">METZ01_LOCUS331681</name>
</gene>
<organism evidence="2">
    <name type="scientific">marine metagenome</name>
    <dbReference type="NCBI Taxonomy" id="408172"/>
    <lineage>
        <taxon>unclassified sequences</taxon>
        <taxon>metagenomes</taxon>
        <taxon>ecological metagenomes</taxon>
    </lineage>
</organism>
<evidence type="ECO:0000259" key="1">
    <source>
        <dbReference type="Pfam" id="PF01323"/>
    </source>
</evidence>
<protein>
    <recommendedName>
        <fullName evidence="1">DSBA-like thioredoxin domain-containing protein</fullName>
    </recommendedName>
</protein>
<name>A0A382Q149_9ZZZZ</name>
<dbReference type="AlphaFoldDB" id="A0A382Q149"/>
<dbReference type="InterPro" id="IPR001853">
    <property type="entry name" value="DSBA-like_thioredoxin_dom"/>
</dbReference>
<accession>A0A382Q149</accession>
<reference evidence="2" key="1">
    <citation type="submission" date="2018-05" db="EMBL/GenBank/DDBJ databases">
        <authorList>
            <person name="Lanie J.A."/>
            <person name="Ng W.-L."/>
            <person name="Kazmierczak K.M."/>
            <person name="Andrzejewski T.M."/>
            <person name="Davidsen T.M."/>
            <person name="Wayne K.J."/>
            <person name="Tettelin H."/>
            <person name="Glass J.I."/>
            <person name="Rusch D."/>
            <person name="Podicherti R."/>
            <person name="Tsui H.-C.T."/>
            <person name="Winkler M.E."/>
        </authorList>
    </citation>
    <scope>NUCLEOTIDE SEQUENCE</scope>
</reference>
<proteinExistence type="predicted"/>
<dbReference type="Gene3D" id="3.40.30.10">
    <property type="entry name" value="Glutaredoxin"/>
    <property type="match status" value="1"/>
</dbReference>
<dbReference type="EMBL" id="UINC01110966">
    <property type="protein sequence ID" value="SVC78827.1"/>
    <property type="molecule type" value="Genomic_DNA"/>
</dbReference>
<feature type="non-terminal residue" evidence="2">
    <location>
        <position position="288"/>
    </location>
</feature>
<dbReference type="InterPro" id="IPR036249">
    <property type="entry name" value="Thioredoxin-like_sf"/>
</dbReference>
<dbReference type="GO" id="GO:0016491">
    <property type="term" value="F:oxidoreductase activity"/>
    <property type="evidence" value="ECO:0007669"/>
    <property type="project" value="InterPro"/>
</dbReference>
<dbReference type="SUPFAM" id="SSF52833">
    <property type="entry name" value="Thioredoxin-like"/>
    <property type="match status" value="1"/>
</dbReference>
<feature type="domain" description="DSBA-like thioredoxin" evidence="1">
    <location>
        <begin position="116"/>
        <end position="282"/>
    </location>
</feature>
<dbReference type="Pfam" id="PF01323">
    <property type="entry name" value="DSBA"/>
    <property type="match status" value="1"/>
</dbReference>
<evidence type="ECO:0000313" key="2">
    <source>
        <dbReference type="EMBL" id="SVC78827.1"/>
    </source>
</evidence>